<gene>
    <name evidence="1" type="ORF">J2X07_003589</name>
</gene>
<keyword evidence="2" id="KW-1185">Reference proteome</keyword>
<name>A0ABU1U564_9BACL</name>
<sequence length="50" mass="6269">MNDYHLKIEDYLQLLKRRYKKGRLQAKQYRKRMELIHLWNIRGAVKVPKE</sequence>
<reference evidence="1 2" key="1">
    <citation type="submission" date="2023-07" db="EMBL/GenBank/DDBJ databases">
        <title>Sorghum-associated microbial communities from plants grown in Nebraska, USA.</title>
        <authorList>
            <person name="Schachtman D."/>
        </authorList>
    </citation>
    <scope>NUCLEOTIDE SEQUENCE [LARGE SCALE GENOMIC DNA]</scope>
    <source>
        <strain evidence="1 2">BE211</strain>
    </source>
</reference>
<comment type="caution">
    <text evidence="1">The sequence shown here is derived from an EMBL/GenBank/DDBJ whole genome shotgun (WGS) entry which is preliminary data.</text>
</comment>
<dbReference type="Proteomes" id="UP001258181">
    <property type="component" value="Unassembled WGS sequence"/>
</dbReference>
<evidence type="ECO:0000313" key="1">
    <source>
        <dbReference type="EMBL" id="MDR7074592.1"/>
    </source>
</evidence>
<organism evidence="1 2">
    <name type="scientific">Fictibacillus barbaricus</name>
    <dbReference type="NCBI Taxonomy" id="182136"/>
    <lineage>
        <taxon>Bacteria</taxon>
        <taxon>Bacillati</taxon>
        <taxon>Bacillota</taxon>
        <taxon>Bacilli</taxon>
        <taxon>Bacillales</taxon>
        <taxon>Fictibacillaceae</taxon>
        <taxon>Fictibacillus</taxon>
    </lineage>
</organism>
<dbReference type="RefSeq" id="WP_310261798.1">
    <property type="nucleotide sequence ID" value="NZ_JAVDWA010000009.1"/>
</dbReference>
<dbReference type="EMBL" id="JAVDWA010000009">
    <property type="protein sequence ID" value="MDR7074592.1"/>
    <property type="molecule type" value="Genomic_DNA"/>
</dbReference>
<proteinExistence type="predicted"/>
<evidence type="ECO:0000313" key="2">
    <source>
        <dbReference type="Proteomes" id="UP001258181"/>
    </source>
</evidence>
<accession>A0ABU1U564</accession>
<protein>
    <submittedName>
        <fullName evidence="1">Uncharacterized protein</fullName>
    </submittedName>
</protein>